<dbReference type="AlphaFoldDB" id="A0AAW5R4L5"/>
<evidence type="ECO:0000256" key="7">
    <source>
        <dbReference type="ARBA" id="ARBA00022842"/>
    </source>
</evidence>
<protein>
    <recommendedName>
        <fullName evidence="2 10">FAD:protein FMN transferase</fullName>
        <ecNumber evidence="1 10">2.7.1.180</ecNumber>
    </recommendedName>
    <alternativeName>
        <fullName evidence="8 10">Flavin transferase</fullName>
    </alternativeName>
</protein>
<evidence type="ECO:0000256" key="6">
    <source>
        <dbReference type="ARBA" id="ARBA00022827"/>
    </source>
</evidence>
<feature type="binding site" evidence="11">
    <location>
        <position position="290"/>
    </location>
    <ligand>
        <name>Mg(2+)</name>
        <dbReference type="ChEBI" id="CHEBI:18420"/>
    </ligand>
</feature>
<dbReference type="Proteomes" id="UP001320898">
    <property type="component" value="Unassembled WGS sequence"/>
</dbReference>
<evidence type="ECO:0000256" key="2">
    <source>
        <dbReference type="ARBA" id="ARBA00016337"/>
    </source>
</evidence>
<dbReference type="PANTHER" id="PTHR30040">
    <property type="entry name" value="THIAMINE BIOSYNTHESIS LIPOPROTEIN APBE"/>
    <property type="match status" value="1"/>
</dbReference>
<evidence type="ECO:0000256" key="12">
    <source>
        <dbReference type="SAM" id="Coils"/>
    </source>
</evidence>
<evidence type="ECO:0000256" key="3">
    <source>
        <dbReference type="ARBA" id="ARBA00022630"/>
    </source>
</evidence>
<keyword evidence="4 10" id="KW-0808">Transferase</keyword>
<keyword evidence="5 10" id="KW-0479">Metal-binding</keyword>
<keyword evidence="7 10" id="KW-0460">Magnesium</keyword>
<dbReference type="InterPro" id="IPR006311">
    <property type="entry name" value="TAT_signal"/>
</dbReference>
<name>A0AAW5R4L5_9HYPH</name>
<dbReference type="Pfam" id="PF02424">
    <property type="entry name" value="ApbE"/>
    <property type="match status" value="1"/>
</dbReference>
<feature type="binding site" evidence="11">
    <location>
        <position position="286"/>
    </location>
    <ligand>
        <name>Mg(2+)</name>
        <dbReference type="ChEBI" id="CHEBI:18420"/>
    </ligand>
</feature>
<evidence type="ECO:0000256" key="1">
    <source>
        <dbReference type="ARBA" id="ARBA00011955"/>
    </source>
</evidence>
<keyword evidence="14" id="KW-1185">Reference proteome</keyword>
<feature type="binding site" evidence="11">
    <location>
        <position position="177"/>
    </location>
    <ligand>
        <name>Mg(2+)</name>
        <dbReference type="ChEBI" id="CHEBI:18420"/>
    </ligand>
</feature>
<gene>
    <name evidence="13" type="ORF">MUB46_17370</name>
</gene>
<dbReference type="InterPro" id="IPR003374">
    <property type="entry name" value="ApbE-like_sf"/>
</dbReference>
<dbReference type="EMBL" id="JALIDZ010000008">
    <property type="protein sequence ID" value="MCT8973636.1"/>
    <property type="molecule type" value="Genomic_DNA"/>
</dbReference>
<dbReference type="SUPFAM" id="SSF143631">
    <property type="entry name" value="ApbE-like"/>
    <property type="match status" value="1"/>
</dbReference>
<dbReference type="GO" id="GO:0046872">
    <property type="term" value="F:metal ion binding"/>
    <property type="evidence" value="ECO:0007669"/>
    <property type="project" value="UniProtKB-UniRule"/>
</dbReference>
<evidence type="ECO:0000256" key="10">
    <source>
        <dbReference type="PIRNR" id="PIRNR006268"/>
    </source>
</evidence>
<keyword evidence="12" id="KW-0175">Coiled coil</keyword>
<evidence type="ECO:0000256" key="4">
    <source>
        <dbReference type="ARBA" id="ARBA00022679"/>
    </source>
</evidence>
<dbReference type="PIRSF" id="PIRSF006268">
    <property type="entry name" value="ApbE"/>
    <property type="match status" value="1"/>
</dbReference>
<evidence type="ECO:0000313" key="13">
    <source>
        <dbReference type="EMBL" id="MCT8973636.1"/>
    </source>
</evidence>
<dbReference type="PANTHER" id="PTHR30040:SF2">
    <property type="entry name" value="FAD:PROTEIN FMN TRANSFERASE"/>
    <property type="match status" value="1"/>
</dbReference>
<keyword evidence="3 10" id="KW-0285">Flavoprotein</keyword>
<feature type="coiled-coil region" evidence="12">
    <location>
        <begin position="51"/>
        <end position="78"/>
    </location>
</feature>
<evidence type="ECO:0000256" key="5">
    <source>
        <dbReference type="ARBA" id="ARBA00022723"/>
    </source>
</evidence>
<comment type="similarity">
    <text evidence="10">Belongs to the ApbE family.</text>
</comment>
<evidence type="ECO:0000256" key="9">
    <source>
        <dbReference type="ARBA" id="ARBA00048540"/>
    </source>
</evidence>
<comment type="caution">
    <text evidence="13">The sequence shown here is derived from an EMBL/GenBank/DDBJ whole genome shotgun (WGS) entry which is preliminary data.</text>
</comment>
<keyword evidence="6 10" id="KW-0274">FAD</keyword>
<accession>A0AAW5R4L5</accession>
<comment type="cofactor">
    <cofactor evidence="11">
        <name>Mg(2+)</name>
        <dbReference type="ChEBI" id="CHEBI:18420"/>
    </cofactor>
    <cofactor evidence="11">
        <name>Mn(2+)</name>
        <dbReference type="ChEBI" id="CHEBI:29035"/>
    </cofactor>
    <text evidence="11">Magnesium. Can also use manganese.</text>
</comment>
<dbReference type="InterPro" id="IPR024932">
    <property type="entry name" value="ApbE"/>
</dbReference>
<sequence>MLTRRRLIEISAAAAVVPFAAGRAPAAARLTRWTGTAMGAQTSIVLAHPDEAEAQRIIETARAEIARLEAIFSLYRDDSVVSRLNREGRVDLPPFDLLSLLSLADGIHGATGGAFDPTIQPLWQLYARHFAEPGAAPGGPDPQAVAAARARTGWKNLAIDDATIRFSRPGMAVTLNGIAQGYATDRVAELLRAEGLRNVLVNVGEIRALGCHPDGRPWKAGLAEHGDGPAEERLDIAETALATTAPRGTVLDAAGRVPHLIDPATSRPGGVWRRVSVLGPSAAIADGLSTAFAVMPQAAIREGLEQYPGYRVIGVDAAGVRLDLSA</sequence>
<dbReference type="GO" id="GO:0016740">
    <property type="term" value="F:transferase activity"/>
    <property type="evidence" value="ECO:0007669"/>
    <property type="project" value="UniProtKB-UniRule"/>
</dbReference>
<evidence type="ECO:0000313" key="14">
    <source>
        <dbReference type="Proteomes" id="UP001320898"/>
    </source>
</evidence>
<dbReference type="Gene3D" id="3.10.520.10">
    <property type="entry name" value="ApbE-like domains"/>
    <property type="match status" value="1"/>
</dbReference>
<dbReference type="EC" id="2.7.1.180" evidence="1 10"/>
<reference evidence="13 14" key="1">
    <citation type="submission" date="2022-04" db="EMBL/GenBank/DDBJ databases">
        <authorList>
            <person name="Ye Y.-Q."/>
            <person name="Du Z.-J."/>
        </authorList>
    </citation>
    <scope>NUCLEOTIDE SEQUENCE [LARGE SCALE GENOMIC DNA]</scope>
    <source>
        <strain evidence="13 14">A6E488</strain>
    </source>
</reference>
<organism evidence="13 14">
    <name type="scientific">Microbaculum marinisediminis</name>
    <dbReference type="NCBI Taxonomy" id="2931392"/>
    <lineage>
        <taxon>Bacteria</taxon>
        <taxon>Pseudomonadati</taxon>
        <taxon>Pseudomonadota</taxon>
        <taxon>Alphaproteobacteria</taxon>
        <taxon>Hyphomicrobiales</taxon>
        <taxon>Tepidamorphaceae</taxon>
        <taxon>Microbaculum</taxon>
    </lineage>
</organism>
<evidence type="ECO:0000256" key="8">
    <source>
        <dbReference type="ARBA" id="ARBA00031306"/>
    </source>
</evidence>
<dbReference type="RefSeq" id="WP_261617217.1">
    <property type="nucleotide sequence ID" value="NZ_JALIDZ010000008.1"/>
</dbReference>
<proteinExistence type="inferred from homology"/>
<dbReference type="PROSITE" id="PS51318">
    <property type="entry name" value="TAT"/>
    <property type="match status" value="1"/>
</dbReference>
<comment type="catalytic activity">
    <reaction evidence="9 10">
        <text>L-threonyl-[protein] + FAD = FMN-L-threonyl-[protein] + AMP + H(+)</text>
        <dbReference type="Rhea" id="RHEA:36847"/>
        <dbReference type="Rhea" id="RHEA-COMP:11060"/>
        <dbReference type="Rhea" id="RHEA-COMP:11061"/>
        <dbReference type="ChEBI" id="CHEBI:15378"/>
        <dbReference type="ChEBI" id="CHEBI:30013"/>
        <dbReference type="ChEBI" id="CHEBI:57692"/>
        <dbReference type="ChEBI" id="CHEBI:74257"/>
        <dbReference type="ChEBI" id="CHEBI:456215"/>
        <dbReference type="EC" id="2.7.1.180"/>
    </reaction>
</comment>
<evidence type="ECO:0000256" key="11">
    <source>
        <dbReference type="PIRSR" id="PIRSR006268-2"/>
    </source>
</evidence>